<feature type="non-terminal residue" evidence="2">
    <location>
        <position position="1"/>
    </location>
</feature>
<gene>
    <name evidence="2" type="ORF">FJZ47_15320</name>
</gene>
<dbReference type="InterPro" id="IPR036291">
    <property type="entry name" value="NAD(P)-bd_dom_sf"/>
</dbReference>
<organism evidence="2 3">
    <name type="scientific">Tectimicrobiota bacterium</name>
    <dbReference type="NCBI Taxonomy" id="2528274"/>
    <lineage>
        <taxon>Bacteria</taxon>
        <taxon>Pseudomonadati</taxon>
        <taxon>Nitrospinota/Tectimicrobiota group</taxon>
        <taxon>Candidatus Tectimicrobiota</taxon>
    </lineage>
</organism>
<dbReference type="AlphaFoldDB" id="A0A937W1G1"/>
<dbReference type="Pfam" id="PF13561">
    <property type="entry name" value="adh_short_C2"/>
    <property type="match status" value="1"/>
</dbReference>
<proteinExistence type="inferred from homology"/>
<evidence type="ECO:0000313" key="3">
    <source>
        <dbReference type="Proteomes" id="UP000712673"/>
    </source>
</evidence>
<dbReference type="PRINTS" id="PR00081">
    <property type="entry name" value="GDHRDH"/>
</dbReference>
<dbReference type="Proteomes" id="UP000712673">
    <property type="component" value="Unassembled WGS sequence"/>
</dbReference>
<dbReference type="EMBL" id="VGLS01000496">
    <property type="protein sequence ID" value="MBM3225154.1"/>
    <property type="molecule type" value="Genomic_DNA"/>
</dbReference>
<dbReference type="Gene3D" id="3.40.50.720">
    <property type="entry name" value="NAD(P)-binding Rossmann-like Domain"/>
    <property type="match status" value="1"/>
</dbReference>
<comment type="similarity">
    <text evidence="1">Belongs to the short-chain dehydrogenases/reductases (SDR) family.</text>
</comment>
<dbReference type="SUPFAM" id="SSF51735">
    <property type="entry name" value="NAD(P)-binding Rossmann-fold domains"/>
    <property type="match status" value="1"/>
</dbReference>
<sequence length="228" mass="24550">FGTPMALAFAKEGAQLFLTALSDQAQLEHTARTVAALGVHVVTALCDPSNTVQVEAAMHKCMAELGRVDVVVNNMRFPTPAHEFGAVPFEVWKRKMEVELTGSFFVFKAVLPQMITQQWGRIINFTGLAAFEGSDALTGSPELGMVGMTRGIAREYGQYNITANCISAGGMEHEEAEGGLAFPPSARDPIRRWGTPDEIAFLAVMLASPQSGYVTGQCVMANGGKYFL</sequence>
<evidence type="ECO:0000313" key="2">
    <source>
        <dbReference type="EMBL" id="MBM3225154.1"/>
    </source>
</evidence>
<dbReference type="CDD" id="cd05233">
    <property type="entry name" value="SDR_c"/>
    <property type="match status" value="1"/>
</dbReference>
<dbReference type="PANTHER" id="PTHR42879">
    <property type="entry name" value="3-OXOACYL-(ACYL-CARRIER-PROTEIN) REDUCTASE"/>
    <property type="match status" value="1"/>
</dbReference>
<accession>A0A937W1G1</accession>
<comment type="caution">
    <text evidence="2">The sequence shown here is derived from an EMBL/GenBank/DDBJ whole genome shotgun (WGS) entry which is preliminary data.</text>
</comment>
<name>A0A937W1G1_UNCTE</name>
<dbReference type="InterPro" id="IPR050259">
    <property type="entry name" value="SDR"/>
</dbReference>
<dbReference type="InterPro" id="IPR002347">
    <property type="entry name" value="SDR_fam"/>
</dbReference>
<protein>
    <submittedName>
        <fullName evidence="2">SDR family oxidoreductase</fullName>
    </submittedName>
</protein>
<reference evidence="2" key="1">
    <citation type="submission" date="2019-03" db="EMBL/GenBank/DDBJ databases">
        <title>Lake Tanganyika Metagenome-Assembled Genomes (MAGs).</title>
        <authorList>
            <person name="Tran P."/>
        </authorList>
    </citation>
    <scope>NUCLEOTIDE SEQUENCE</scope>
    <source>
        <strain evidence="2">K_DeepCast_65m_m2_066</strain>
    </source>
</reference>
<evidence type="ECO:0000256" key="1">
    <source>
        <dbReference type="ARBA" id="ARBA00006484"/>
    </source>
</evidence>